<dbReference type="RefSeq" id="WP_158053402.1">
    <property type="nucleotide sequence ID" value="NZ_WBKB01000012.1"/>
</dbReference>
<dbReference type="AlphaFoldDB" id="A0A7J5B7I8"/>
<keyword evidence="3" id="KW-1185">Reference proteome</keyword>
<gene>
    <name evidence="2" type="ORF">F8O05_14170</name>
</gene>
<reference evidence="2 3" key="1">
    <citation type="submission" date="2019-09" db="EMBL/GenBank/DDBJ databases">
        <title>Phylogeny of genus Pseudoclavibacter and closely related genus.</title>
        <authorList>
            <person name="Li Y."/>
        </authorList>
    </citation>
    <scope>NUCLEOTIDE SEQUENCE [LARGE SCALE GENOMIC DNA]</scope>
    <source>
        <strain evidence="2 3">KCTC 13959</strain>
    </source>
</reference>
<feature type="transmembrane region" description="Helical" evidence="1">
    <location>
        <begin position="111"/>
        <end position="138"/>
    </location>
</feature>
<keyword evidence="1" id="KW-1133">Transmembrane helix</keyword>
<accession>A0A7J5B7I8</accession>
<keyword evidence="1" id="KW-0812">Transmembrane</keyword>
<proteinExistence type="predicted"/>
<organism evidence="2 3">
    <name type="scientific">Gulosibacter chungangensis</name>
    <dbReference type="NCBI Taxonomy" id="979746"/>
    <lineage>
        <taxon>Bacteria</taxon>
        <taxon>Bacillati</taxon>
        <taxon>Actinomycetota</taxon>
        <taxon>Actinomycetes</taxon>
        <taxon>Micrococcales</taxon>
        <taxon>Microbacteriaceae</taxon>
        <taxon>Gulosibacter</taxon>
    </lineage>
</organism>
<dbReference type="Pfam" id="PF11377">
    <property type="entry name" value="DUF3180"/>
    <property type="match status" value="1"/>
</dbReference>
<comment type="caution">
    <text evidence="2">The sequence shown here is derived from an EMBL/GenBank/DDBJ whole genome shotgun (WGS) entry which is preliminary data.</text>
</comment>
<evidence type="ECO:0000313" key="3">
    <source>
        <dbReference type="Proteomes" id="UP000433493"/>
    </source>
</evidence>
<feature type="transmembrane region" description="Helical" evidence="1">
    <location>
        <begin position="38"/>
        <end position="59"/>
    </location>
</feature>
<sequence length="187" mass="19185">MTRTNPWLLVLLAIAGGVVTWAIEVWLTSTGGGSLVPSIAFAITLIVMAVVVLAIAWPVRRYTAALRKADAAREASLRSTSNAKKDASFEDADAATREVAKLRVDPFRATFAVALAKAASLAGSVFLGGSAAVIVWLTSRTVMGSGVTEAVIAAVASALLVIAGLIAESWCSLPPSRGESDTASAAS</sequence>
<dbReference type="EMBL" id="WBKB01000012">
    <property type="protein sequence ID" value="KAB1640841.1"/>
    <property type="molecule type" value="Genomic_DNA"/>
</dbReference>
<dbReference type="OrthoDB" id="5123502at2"/>
<evidence type="ECO:0000313" key="2">
    <source>
        <dbReference type="EMBL" id="KAB1640841.1"/>
    </source>
</evidence>
<name>A0A7J5B7I8_9MICO</name>
<keyword evidence="1" id="KW-0472">Membrane</keyword>
<protein>
    <submittedName>
        <fullName evidence="2">DUF3180 domain-containing protein</fullName>
    </submittedName>
</protein>
<feature type="transmembrane region" description="Helical" evidence="1">
    <location>
        <begin position="150"/>
        <end position="167"/>
    </location>
</feature>
<evidence type="ECO:0000256" key="1">
    <source>
        <dbReference type="SAM" id="Phobius"/>
    </source>
</evidence>
<dbReference type="Proteomes" id="UP000433493">
    <property type="component" value="Unassembled WGS sequence"/>
</dbReference>
<dbReference type="InterPro" id="IPR021517">
    <property type="entry name" value="DUF3180"/>
</dbReference>